<dbReference type="InterPro" id="IPR013078">
    <property type="entry name" value="His_Pase_superF_clade-1"/>
</dbReference>
<dbReference type="InterPro" id="IPR029033">
    <property type="entry name" value="His_PPase_superfam"/>
</dbReference>
<comment type="caution">
    <text evidence="1">The sequence shown here is derived from an EMBL/GenBank/DDBJ whole genome shotgun (WGS) entry which is preliminary data.</text>
</comment>
<protein>
    <recommendedName>
        <fullName evidence="3">Phosphoglycerate mutase</fullName>
    </recommendedName>
</protein>
<dbReference type="AlphaFoldDB" id="A0A1F7Z009"/>
<sequence length="164" mass="18861">MRNNYYIFRHGETINSKNDVDYGDKEYVRKILPEGIPAIKKLGEYLKNVQTNRNLTSELLRCVQTSDIVSGITGKKFEKYPLLIEYMDNSFAGFKLRMKKLVAELESKEDLTYLICTHGAVISALKYLLTTGKYEEQNLMDYPKTGTLMIIENGKVDLLDFNTP</sequence>
<evidence type="ECO:0000313" key="1">
    <source>
        <dbReference type="EMBL" id="OGM32810.1"/>
    </source>
</evidence>
<dbReference type="Pfam" id="PF00300">
    <property type="entry name" value="His_Phos_1"/>
    <property type="match status" value="1"/>
</dbReference>
<organism evidence="1 2">
    <name type="scientific">Candidatus Woesebacteria bacterium RIFCSPHIGHO2_01_FULL_44_21</name>
    <dbReference type="NCBI Taxonomy" id="1802503"/>
    <lineage>
        <taxon>Bacteria</taxon>
        <taxon>Candidatus Woeseibacteriota</taxon>
    </lineage>
</organism>
<name>A0A1F7Z009_9BACT</name>
<evidence type="ECO:0008006" key="3">
    <source>
        <dbReference type="Google" id="ProtNLM"/>
    </source>
</evidence>
<dbReference type="CDD" id="cd07067">
    <property type="entry name" value="HP_PGM_like"/>
    <property type="match status" value="1"/>
</dbReference>
<reference evidence="1 2" key="1">
    <citation type="journal article" date="2016" name="Nat. Commun.">
        <title>Thousands of microbial genomes shed light on interconnected biogeochemical processes in an aquifer system.</title>
        <authorList>
            <person name="Anantharaman K."/>
            <person name="Brown C.T."/>
            <person name="Hug L.A."/>
            <person name="Sharon I."/>
            <person name="Castelle C.J."/>
            <person name="Probst A.J."/>
            <person name="Thomas B.C."/>
            <person name="Singh A."/>
            <person name="Wilkins M.J."/>
            <person name="Karaoz U."/>
            <person name="Brodie E.L."/>
            <person name="Williams K.H."/>
            <person name="Hubbard S.S."/>
            <person name="Banfield J.F."/>
        </authorList>
    </citation>
    <scope>NUCLEOTIDE SEQUENCE [LARGE SCALE GENOMIC DNA]</scope>
</reference>
<dbReference type="EMBL" id="MGGP01000012">
    <property type="protein sequence ID" value="OGM32810.1"/>
    <property type="molecule type" value="Genomic_DNA"/>
</dbReference>
<proteinExistence type="predicted"/>
<dbReference type="SMART" id="SM00855">
    <property type="entry name" value="PGAM"/>
    <property type="match status" value="1"/>
</dbReference>
<dbReference type="Proteomes" id="UP000178870">
    <property type="component" value="Unassembled WGS sequence"/>
</dbReference>
<accession>A0A1F7Z009</accession>
<dbReference type="Gene3D" id="3.40.50.1240">
    <property type="entry name" value="Phosphoglycerate mutase-like"/>
    <property type="match status" value="1"/>
</dbReference>
<gene>
    <name evidence="1" type="ORF">A2803_05685</name>
</gene>
<dbReference type="SUPFAM" id="SSF53254">
    <property type="entry name" value="Phosphoglycerate mutase-like"/>
    <property type="match status" value="1"/>
</dbReference>
<evidence type="ECO:0000313" key="2">
    <source>
        <dbReference type="Proteomes" id="UP000178870"/>
    </source>
</evidence>